<evidence type="ECO:0000313" key="3">
    <source>
        <dbReference type="EMBL" id="KAF9873352.1"/>
    </source>
</evidence>
<evidence type="ECO:0000259" key="2">
    <source>
        <dbReference type="PROSITE" id="PS00028"/>
    </source>
</evidence>
<reference evidence="3" key="1">
    <citation type="submission" date="2020-03" db="EMBL/GenBank/DDBJ databases">
        <authorList>
            <person name="He L."/>
        </authorList>
    </citation>
    <scope>NUCLEOTIDE SEQUENCE</scope>
    <source>
        <strain evidence="3">CkLH20</strain>
    </source>
</reference>
<evidence type="ECO:0000313" key="4">
    <source>
        <dbReference type="Proteomes" id="UP000781932"/>
    </source>
</evidence>
<protein>
    <recommendedName>
        <fullName evidence="2">C2H2-type domain-containing protein</fullName>
    </recommendedName>
</protein>
<organism evidence="3 4">
    <name type="scientific">Colletotrichum karsti</name>
    <dbReference type="NCBI Taxonomy" id="1095194"/>
    <lineage>
        <taxon>Eukaryota</taxon>
        <taxon>Fungi</taxon>
        <taxon>Dikarya</taxon>
        <taxon>Ascomycota</taxon>
        <taxon>Pezizomycotina</taxon>
        <taxon>Sordariomycetes</taxon>
        <taxon>Hypocreomycetidae</taxon>
        <taxon>Glomerellales</taxon>
        <taxon>Glomerellaceae</taxon>
        <taxon>Colletotrichum</taxon>
        <taxon>Colletotrichum boninense species complex</taxon>
    </lineage>
</organism>
<dbReference type="EMBL" id="JAATWM020000032">
    <property type="protein sequence ID" value="KAF9873352.1"/>
    <property type="molecule type" value="Genomic_DNA"/>
</dbReference>
<dbReference type="SUPFAM" id="SSF57667">
    <property type="entry name" value="beta-beta-alpha zinc fingers"/>
    <property type="match status" value="1"/>
</dbReference>
<accession>A0A9P6I051</accession>
<dbReference type="RefSeq" id="XP_038742813.1">
    <property type="nucleotide sequence ID" value="XM_038891880.1"/>
</dbReference>
<proteinExistence type="predicted"/>
<dbReference type="InterPro" id="IPR036236">
    <property type="entry name" value="Znf_C2H2_sf"/>
</dbReference>
<feature type="domain" description="C2H2-type" evidence="2">
    <location>
        <begin position="79"/>
        <end position="102"/>
    </location>
</feature>
<name>A0A9P6I051_9PEZI</name>
<dbReference type="InterPro" id="IPR013087">
    <property type="entry name" value="Znf_C2H2_type"/>
</dbReference>
<dbReference type="Proteomes" id="UP000781932">
    <property type="component" value="Unassembled WGS sequence"/>
</dbReference>
<feature type="compositionally biased region" description="Basic residues" evidence="1">
    <location>
        <begin position="90"/>
        <end position="100"/>
    </location>
</feature>
<dbReference type="Gene3D" id="3.30.160.60">
    <property type="entry name" value="Classic Zinc Finger"/>
    <property type="match status" value="1"/>
</dbReference>
<sequence length="115" mass="12828">MSTNLFNLIKAELLRIESESFQDWDNIDSITRSVLQAITAERAAGIEPESATEPMDIGNEGGDHEAANTSNVDEYPWKCKVPGCTRAYKAKSSRKRHYGANHKDVDTPLDTDDEQ</sequence>
<comment type="caution">
    <text evidence="3">The sequence shown here is derived from an EMBL/GenBank/DDBJ whole genome shotgun (WGS) entry which is preliminary data.</text>
</comment>
<dbReference type="GeneID" id="62164954"/>
<dbReference type="PROSITE" id="PS00028">
    <property type="entry name" value="ZINC_FINGER_C2H2_1"/>
    <property type="match status" value="1"/>
</dbReference>
<feature type="region of interest" description="Disordered" evidence="1">
    <location>
        <begin position="90"/>
        <end position="115"/>
    </location>
</feature>
<dbReference type="AlphaFoldDB" id="A0A9P6I051"/>
<feature type="region of interest" description="Disordered" evidence="1">
    <location>
        <begin position="44"/>
        <end position="76"/>
    </location>
</feature>
<evidence type="ECO:0000256" key="1">
    <source>
        <dbReference type="SAM" id="MobiDB-lite"/>
    </source>
</evidence>
<gene>
    <name evidence="3" type="ORF">CkaCkLH20_09165</name>
</gene>
<keyword evidence="4" id="KW-1185">Reference proteome</keyword>
<reference evidence="3" key="2">
    <citation type="submission" date="2020-11" db="EMBL/GenBank/DDBJ databases">
        <title>Whole genome sequencing of Colletotrichum sp.</title>
        <authorList>
            <person name="Li H."/>
        </authorList>
    </citation>
    <scope>NUCLEOTIDE SEQUENCE</scope>
    <source>
        <strain evidence="3">CkLH20</strain>
    </source>
</reference>